<sequence length="590" mass="63178">MSTAPVPRQPPHPQSPAPPDPPPAVPRASEATRLLCAGTYQDATYRDRVIEELYLKEHRIAAPALGHDAARVLAHALRARREELGWSAAVLALWAVGLPLSGWLLTGPLLAGLVLALAPARRGGQQGSAYRVLVLAAGHLVFAVTLAVLLGAAFGAFSPAGTGSSYDSSSSYDPYAPYGDASAYGSSDGTSDLLDVLFPVFGGGGVEPWRAWTGLGTLVLIALCAAARRDRFARVFAGELSPDHFADPADDPAEQADGERFRRVLTRIRREQHAPLIMYDEARPFLGAGSAYDTWVLAVELRPDPDAAQQPLSNRAILEKIRPLLAQLRVPAEHAGPAVRDRLRRLEIDECVFLPVEGLAGRDEAPYSAAAFEQHRDRAVEEGGERRRHFLRIRVGGWEEELVVTVFVRVHTQGGMLMLEIAPHVLTPVRPGFRDADREALRIRTAAPAAKAAAALAQVPRSAGPALGTLGRGAADLWRLLTGGHTDAPPEGPAASVRELAAVSAGSKFQEMDVARYLRSVQDRIGRGVRQALAEAGYETGEFMQKIVNISNGAVHIDRVEGSTFAIGDHARATNGGPGPQRGPRTHGTR</sequence>
<keyword evidence="2" id="KW-1133">Transmembrane helix</keyword>
<evidence type="ECO:0000256" key="1">
    <source>
        <dbReference type="SAM" id="MobiDB-lite"/>
    </source>
</evidence>
<proteinExistence type="predicted"/>
<dbReference type="EMBL" id="JAAGMD010000560">
    <property type="protein sequence ID" value="NEA88164.1"/>
    <property type="molecule type" value="Genomic_DNA"/>
</dbReference>
<feature type="transmembrane region" description="Helical" evidence="2">
    <location>
        <begin position="91"/>
        <end position="118"/>
    </location>
</feature>
<dbReference type="RefSeq" id="WP_164335729.1">
    <property type="nucleotide sequence ID" value="NZ_JAAGMD010000560.1"/>
</dbReference>
<protein>
    <submittedName>
        <fullName evidence="3">Uncharacterized protein</fullName>
    </submittedName>
</protein>
<evidence type="ECO:0000256" key="2">
    <source>
        <dbReference type="SAM" id="Phobius"/>
    </source>
</evidence>
<keyword evidence="2" id="KW-0812">Transmembrane</keyword>
<evidence type="ECO:0000313" key="3">
    <source>
        <dbReference type="EMBL" id="NEA88164.1"/>
    </source>
</evidence>
<dbReference type="AlphaFoldDB" id="A0A6G3QY73"/>
<feature type="region of interest" description="Disordered" evidence="1">
    <location>
        <begin position="1"/>
        <end position="27"/>
    </location>
</feature>
<accession>A0A6G3QY73</accession>
<keyword evidence="2" id="KW-0472">Membrane</keyword>
<name>A0A6G3QY73_9ACTN</name>
<comment type="caution">
    <text evidence="3">The sequence shown here is derived from an EMBL/GenBank/DDBJ whole genome shotgun (WGS) entry which is preliminary data.</text>
</comment>
<feature type="transmembrane region" description="Helical" evidence="2">
    <location>
        <begin position="130"/>
        <end position="157"/>
    </location>
</feature>
<organism evidence="3">
    <name type="scientific">Streptomyces sp. SID14436</name>
    <dbReference type="NCBI Taxonomy" id="2706070"/>
    <lineage>
        <taxon>Bacteria</taxon>
        <taxon>Bacillati</taxon>
        <taxon>Actinomycetota</taxon>
        <taxon>Actinomycetes</taxon>
        <taxon>Kitasatosporales</taxon>
        <taxon>Streptomycetaceae</taxon>
        <taxon>Streptomyces</taxon>
    </lineage>
</organism>
<gene>
    <name evidence="3" type="ORF">G3I53_19550</name>
</gene>
<feature type="region of interest" description="Disordered" evidence="1">
    <location>
        <begin position="568"/>
        <end position="590"/>
    </location>
</feature>
<reference evidence="3" key="1">
    <citation type="submission" date="2020-01" db="EMBL/GenBank/DDBJ databases">
        <title>Insect and environment-associated Actinomycetes.</title>
        <authorList>
            <person name="Currrie C."/>
            <person name="Chevrette M."/>
            <person name="Carlson C."/>
            <person name="Stubbendieck R."/>
            <person name="Wendt-Pienkowski E."/>
        </authorList>
    </citation>
    <scope>NUCLEOTIDE SEQUENCE</scope>
    <source>
        <strain evidence="3">SID14436</strain>
    </source>
</reference>
<feature type="compositionally biased region" description="Pro residues" evidence="1">
    <location>
        <begin position="7"/>
        <end position="25"/>
    </location>
</feature>